<dbReference type="EMBL" id="FTPR01000004">
    <property type="protein sequence ID" value="SIT91603.1"/>
    <property type="molecule type" value="Genomic_DNA"/>
</dbReference>
<evidence type="ECO:0000313" key="1">
    <source>
        <dbReference type="EMBL" id="SIT91603.1"/>
    </source>
</evidence>
<dbReference type="AlphaFoldDB" id="A0A1R3XJ82"/>
<accession>A0A1R3XJ82</accession>
<organism evidence="1 2">
    <name type="scientific">Yoonia rosea</name>
    <dbReference type="NCBI Taxonomy" id="287098"/>
    <lineage>
        <taxon>Bacteria</taxon>
        <taxon>Pseudomonadati</taxon>
        <taxon>Pseudomonadota</taxon>
        <taxon>Alphaproteobacteria</taxon>
        <taxon>Rhodobacterales</taxon>
        <taxon>Paracoccaceae</taxon>
        <taxon>Yoonia</taxon>
    </lineage>
</organism>
<dbReference type="Pfam" id="PF14559">
    <property type="entry name" value="TPR_19"/>
    <property type="match status" value="1"/>
</dbReference>
<sequence length="284" mass="31521">MRHPIILTLFAATVGLAACEQSGEAQVERAMQDINVVDETNLNDVMLTVGDPDEAVRYFANANANDPGRIDLQRGLAKSLIRAKRPAEAITAWQAVVANEDATNTDRVELADAFIRANQWDEAAATLNTVPPTYETFQRYRLEAMVADSRQQWDKADSFYETAVGLTTRPATVYNNWGFSKLTRGDYAAAERLFGDALRFNSNMFTAKNNLVLARGAQRNYSIPVIPMTQIERAQLMHTMALAAIKQNDITIGKSLLNDAINTHPQHFEEATRALEALENNTSN</sequence>
<keyword evidence="2" id="KW-1185">Reference proteome</keyword>
<name>A0A1R3XJ82_9RHOB</name>
<dbReference type="STRING" id="287098.SAMN05421665_3421"/>
<reference evidence="2" key="1">
    <citation type="submission" date="2017-01" db="EMBL/GenBank/DDBJ databases">
        <authorList>
            <person name="Varghese N."/>
            <person name="Submissions S."/>
        </authorList>
    </citation>
    <scope>NUCLEOTIDE SEQUENCE [LARGE SCALE GENOMIC DNA]</scope>
    <source>
        <strain evidence="2">DSM 29591</strain>
    </source>
</reference>
<dbReference type="Gene3D" id="1.25.40.10">
    <property type="entry name" value="Tetratricopeptide repeat domain"/>
    <property type="match status" value="2"/>
</dbReference>
<dbReference type="OrthoDB" id="7819234at2"/>
<dbReference type="Proteomes" id="UP000186997">
    <property type="component" value="Unassembled WGS sequence"/>
</dbReference>
<proteinExistence type="predicted"/>
<gene>
    <name evidence="1" type="ORF">SAMN05421665_3421</name>
</gene>
<dbReference type="RefSeq" id="WP_076661052.1">
    <property type="nucleotide sequence ID" value="NZ_FTPR01000004.1"/>
</dbReference>
<dbReference type="SUPFAM" id="SSF48452">
    <property type="entry name" value="TPR-like"/>
    <property type="match status" value="1"/>
</dbReference>
<dbReference type="PROSITE" id="PS51257">
    <property type="entry name" value="PROKAR_LIPOPROTEIN"/>
    <property type="match status" value="1"/>
</dbReference>
<dbReference type="InterPro" id="IPR011990">
    <property type="entry name" value="TPR-like_helical_dom_sf"/>
</dbReference>
<evidence type="ECO:0000313" key="2">
    <source>
        <dbReference type="Proteomes" id="UP000186997"/>
    </source>
</evidence>
<protein>
    <submittedName>
        <fullName evidence="1">Tetratricopeptide repeat-containing protein</fullName>
    </submittedName>
</protein>